<dbReference type="OrthoDB" id="27509at2"/>
<keyword evidence="1" id="KW-1133">Transmembrane helix</keyword>
<sequence length="139" mass="16097">MNPILWLNASFTFMLMGLIWTIQLVHYPLFAKVGKAEFSLYHSAHSTQITRLVLPLMLVELFTSIYIVFYIHETKYYEQSIGLVCLGIVWVSTFVLQVPLHNRLSGGFDPSLVRSLVNTNWIRTIAWTVKGLFFLLSLW</sequence>
<dbReference type="EMBL" id="RQGD01000034">
    <property type="protein sequence ID" value="TGL58150.1"/>
    <property type="molecule type" value="Genomic_DNA"/>
</dbReference>
<evidence type="ECO:0000313" key="3">
    <source>
        <dbReference type="Proteomes" id="UP000297693"/>
    </source>
</evidence>
<keyword evidence="3" id="KW-1185">Reference proteome</keyword>
<evidence type="ECO:0000313" key="2">
    <source>
        <dbReference type="EMBL" id="TGL58150.1"/>
    </source>
</evidence>
<accession>A0A4R9JY52</accession>
<dbReference type="AlphaFoldDB" id="A0A4R9JY52"/>
<keyword evidence="1" id="KW-0472">Membrane</keyword>
<feature type="transmembrane region" description="Helical" evidence="1">
    <location>
        <begin position="7"/>
        <end position="29"/>
    </location>
</feature>
<dbReference type="Proteomes" id="UP000297693">
    <property type="component" value="Unassembled WGS sequence"/>
</dbReference>
<protein>
    <submittedName>
        <fullName evidence="2">Uncharacterized protein</fullName>
    </submittedName>
</protein>
<gene>
    <name evidence="2" type="ORF">EHQ58_12275</name>
</gene>
<dbReference type="RefSeq" id="WP_135624168.1">
    <property type="nucleotide sequence ID" value="NZ_RQGD01000034.1"/>
</dbReference>
<keyword evidence="1" id="KW-0812">Transmembrane</keyword>
<feature type="transmembrane region" description="Helical" evidence="1">
    <location>
        <begin position="49"/>
        <end position="69"/>
    </location>
</feature>
<name>A0A4R9JY52_9LEPT</name>
<organism evidence="2 3">
    <name type="scientific">Leptospira ognonensis</name>
    <dbReference type="NCBI Taxonomy" id="2484945"/>
    <lineage>
        <taxon>Bacteria</taxon>
        <taxon>Pseudomonadati</taxon>
        <taxon>Spirochaetota</taxon>
        <taxon>Spirochaetia</taxon>
        <taxon>Leptospirales</taxon>
        <taxon>Leptospiraceae</taxon>
        <taxon>Leptospira</taxon>
    </lineage>
</organism>
<reference evidence="2" key="1">
    <citation type="journal article" date="2019" name="PLoS Negl. Trop. Dis.">
        <title>Revisiting the worldwide diversity of Leptospira species in the environment.</title>
        <authorList>
            <person name="Vincent A.T."/>
            <person name="Schiettekatte O."/>
            <person name="Bourhy P."/>
            <person name="Veyrier F.J."/>
            <person name="Picardeau M."/>
        </authorList>
    </citation>
    <scope>NUCLEOTIDE SEQUENCE [LARGE SCALE GENOMIC DNA]</scope>
    <source>
        <strain evidence="2">201702476</strain>
    </source>
</reference>
<comment type="caution">
    <text evidence="2">The sequence shown here is derived from an EMBL/GenBank/DDBJ whole genome shotgun (WGS) entry which is preliminary data.</text>
</comment>
<proteinExistence type="predicted"/>
<feature type="transmembrane region" description="Helical" evidence="1">
    <location>
        <begin position="81"/>
        <end position="100"/>
    </location>
</feature>
<evidence type="ECO:0000256" key="1">
    <source>
        <dbReference type="SAM" id="Phobius"/>
    </source>
</evidence>